<accession>A0A9D1GVS2</accession>
<evidence type="ECO:0000259" key="11">
    <source>
        <dbReference type="Pfam" id="PF20259"/>
    </source>
</evidence>
<dbReference type="PANTHER" id="PTHR11933:SF5">
    <property type="entry name" value="MITOCHONDRIAL TRNA-SPECIFIC 2-THIOURIDYLASE 1"/>
    <property type="match status" value="1"/>
</dbReference>
<proteinExistence type="predicted"/>
<comment type="catalytic activity">
    <reaction evidence="9">
        <text>S-sulfanyl-L-cysteinyl-[protein] + uridine(34) in tRNA + AH2 + ATP = 2-thiouridine(34) in tRNA + L-cysteinyl-[protein] + A + AMP + diphosphate + H(+)</text>
        <dbReference type="Rhea" id="RHEA:47032"/>
        <dbReference type="Rhea" id="RHEA-COMP:10131"/>
        <dbReference type="Rhea" id="RHEA-COMP:11726"/>
        <dbReference type="Rhea" id="RHEA-COMP:11727"/>
        <dbReference type="Rhea" id="RHEA-COMP:11728"/>
        <dbReference type="ChEBI" id="CHEBI:13193"/>
        <dbReference type="ChEBI" id="CHEBI:15378"/>
        <dbReference type="ChEBI" id="CHEBI:17499"/>
        <dbReference type="ChEBI" id="CHEBI:29950"/>
        <dbReference type="ChEBI" id="CHEBI:30616"/>
        <dbReference type="ChEBI" id="CHEBI:33019"/>
        <dbReference type="ChEBI" id="CHEBI:61963"/>
        <dbReference type="ChEBI" id="CHEBI:65315"/>
        <dbReference type="ChEBI" id="CHEBI:87170"/>
        <dbReference type="ChEBI" id="CHEBI:456215"/>
        <dbReference type="EC" id="2.8.1.13"/>
    </reaction>
</comment>
<dbReference type="EC" id="2.8.1.13" evidence="1"/>
<keyword evidence="7" id="KW-0694">RNA-binding</keyword>
<reference evidence="12" key="2">
    <citation type="journal article" date="2021" name="PeerJ">
        <title>Extensive microbial diversity within the chicken gut microbiome revealed by metagenomics and culture.</title>
        <authorList>
            <person name="Gilroy R."/>
            <person name="Ravi A."/>
            <person name="Getino M."/>
            <person name="Pursley I."/>
            <person name="Horton D.L."/>
            <person name="Alikhan N.F."/>
            <person name="Baker D."/>
            <person name="Gharbi K."/>
            <person name="Hall N."/>
            <person name="Watson M."/>
            <person name="Adriaenssens E.M."/>
            <person name="Foster-Nyarko E."/>
            <person name="Jarju S."/>
            <person name="Secka A."/>
            <person name="Antonio M."/>
            <person name="Oren A."/>
            <person name="Chaudhuri R.R."/>
            <person name="La Ragione R."/>
            <person name="Hildebrand F."/>
            <person name="Pallen M.J."/>
        </authorList>
    </citation>
    <scope>NUCLEOTIDE SEQUENCE</scope>
    <source>
        <strain evidence="12">CHK33-4379</strain>
    </source>
</reference>
<evidence type="ECO:0000313" key="12">
    <source>
        <dbReference type="EMBL" id="HIT59380.1"/>
    </source>
</evidence>
<evidence type="ECO:0000256" key="1">
    <source>
        <dbReference type="ARBA" id="ARBA00011949"/>
    </source>
</evidence>
<dbReference type="GO" id="GO:0103016">
    <property type="term" value="F:tRNA-uridine 2-sulfurtransferase activity"/>
    <property type="evidence" value="ECO:0007669"/>
    <property type="project" value="UniProtKB-EC"/>
</dbReference>
<dbReference type="InterPro" id="IPR046884">
    <property type="entry name" value="MnmA-like_central"/>
</dbReference>
<name>A0A9D1GVS2_9FIRM</name>
<dbReference type="AlphaFoldDB" id="A0A9D1GVS2"/>
<keyword evidence="4" id="KW-0819">tRNA processing</keyword>
<evidence type="ECO:0000256" key="8">
    <source>
        <dbReference type="ARBA" id="ARBA00023157"/>
    </source>
</evidence>
<dbReference type="Gene3D" id="3.40.50.620">
    <property type="entry name" value="HUPs"/>
    <property type="match status" value="1"/>
</dbReference>
<evidence type="ECO:0000256" key="6">
    <source>
        <dbReference type="ARBA" id="ARBA00022840"/>
    </source>
</evidence>
<keyword evidence="3 12" id="KW-0808">Transferase</keyword>
<dbReference type="Pfam" id="PF20259">
    <property type="entry name" value="tRNA_Me_trans_M"/>
    <property type="match status" value="1"/>
</dbReference>
<evidence type="ECO:0000256" key="9">
    <source>
        <dbReference type="ARBA" id="ARBA00051542"/>
    </source>
</evidence>
<dbReference type="Pfam" id="PF20258">
    <property type="entry name" value="tRNA_Me_trans_C"/>
    <property type="match status" value="1"/>
</dbReference>
<keyword evidence="6" id="KW-0067">ATP-binding</keyword>
<dbReference type="NCBIfam" id="NF001138">
    <property type="entry name" value="PRK00143.1"/>
    <property type="match status" value="1"/>
</dbReference>
<evidence type="ECO:0000256" key="7">
    <source>
        <dbReference type="ARBA" id="ARBA00022884"/>
    </source>
</evidence>
<dbReference type="GO" id="GO:0000049">
    <property type="term" value="F:tRNA binding"/>
    <property type="evidence" value="ECO:0007669"/>
    <property type="project" value="UniProtKB-KW"/>
</dbReference>
<evidence type="ECO:0000256" key="3">
    <source>
        <dbReference type="ARBA" id="ARBA00022679"/>
    </source>
</evidence>
<feature type="domain" description="tRNA-specific 2-thiouridylase MnmA-like C-terminal" evidence="10">
    <location>
        <begin position="287"/>
        <end position="346"/>
    </location>
</feature>
<dbReference type="EMBL" id="DVLL01000021">
    <property type="protein sequence ID" value="HIT59380.1"/>
    <property type="molecule type" value="Genomic_DNA"/>
</dbReference>
<dbReference type="Gene3D" id="2.40.30.10">
    <property type="entry name" value="Translation factors"/>
    <property type="match status" value="1"/>
</dbReference>
<evidence type="ECO:0000259" key="10">
    <source>
        <dbReference type="Pfam" id="PF20258"/>
    </source>
</evidence>
<keyword evidence="8" id="KW-1015">Disulfide bond</keyword>
<dbReference type="Proteomes" id="UP000824136">
    <property type="component" value="Unassembled WGS sequence"/>
</dbReference>
<evidence type="ECO:0000256" key="5">
    <source>
        <dbReference type="ARBA" id="ARBA00022741"/>
    </source>
</evidence>
<evidence type="ECO:0000256" key="4">
    <source>
        <dbReference type="ARBA" id="ARBA00022694"/>
    </source>
</evidence>
<organism evidence="12 13">
    <name type="scientific">Candidatus Faeciplasma pullistercoris</name>
    <dbReference type="NCBI Taxonomy" id="2840800"/>
    <lineage>
        <taxon>Bacteria</taxon>
        <taxon>Bacillati</taxon>
        <taxon>Bacillota</taxon>
        <taxon>Clostridia</taxon>
        <taxon>Eubacteriales</taxon>
        <taxon>Oscillospiraceae</taxon>
        <taxon>Oscillospiraceae incertae sedis</taxon>
        <taxon>Candidatus Faeciplasma</taxon>
    </lineage>
</organism>
<dbReference type="CDD" id="cd01998">
    <property type="entry name" value="MnmA_TRMU-like"/>
    <property type="match status" value="1"/>
</dbReference>
<keyword evidence="5" id="KW-0547">Nucleotide-binding</keyword>
<reference evidence="12" key="1">
    <citation type="submission" date="2020-10" db="EMBL/GenBank/DDBJ databases">
        <authorList>
            <person name="Gilroy R."/>
        </authorList>
    </citation>
    <scope>NUCLEOTIDE SEQUENCE</scope>
    <source>
        <strain evidence="12">CHK33-4379</strain>
    </source>
</reference>
<dbReference type="GO" id="GO:0005524">
    <property type="term" value="F:ATP binding"/>
    <property type="evidence" value="ECO:0007669"/>
    <property type="project" value="UniProtKB-KW"/>
</dbReference>
<evidence type="ECO:0000256" key="2">
    <source>
        <dbReference type="ARBA" id="ARBA00022555"/>
    </source>
</evidence>
<dbReference type="NCBIfam" id="TIGR00420">
    <property type="entry name" value="trmU"/>
    <property type="match status" value="1"/>
</dbReference>
<dbReference type="InterPro" id="IPR004506">
    <property type="entry name" value="MnmA-like"/>
</dbReference>
<gene>
    <name evidence="12" type="primary">mnmA</name>
    <name evidence="12" type="ORF">IAC39_06685</name>
</gene>
<feature type="domain" description="tRNA-specific 2-thiouridylase MnmA-like central" evidence="11">
    <location>
        <begin position="198"/>
        <end position="258"/>
    </location>
</feature>
<dbReference type="GO" id="GO:0002143">
    <property type="term" value="P:tRNA wobble position uridine thiolation"/>
    <property type="evidence" value="ECO:0007669"/>
    <property type="project" value="TreeGrafter"/>
</dbReference>
<comment type="caution">
    <text evidence="12">The sequence shown here is derived from an EMBL/GenBank/DDBJ whole genome shotgun (WGS) entry which is preliminary data.</text>
</comment>
<dbReference type="InterPro" id="IPR014729">
    <property type="entry name" value="Rossmann-like_a/b/a_fold"/>
</dbReference>
<keyword evidence="2" id="KW-0820">tRNA-binding</keyword>
<sequence length="350" mass="38643">MNRALLALSGGVDSSVSAELLKRDGYDVGAVVMMMSDEHEKTIHAARDAAKALDIPLFELDLRREFKSEIIDYFAKEYLRGRTPSPCVRCNPKIKFKYLLQTALDNGYSYIATGHYAKIVYSESHNAHLIHRASSDKRDQSYMLAGLGQDVLSRLICPLSGMEKSYVRDMALKLGLKCHDAPDSVENCFIPNNDYARFIEQNYSRSPYGNCVTEDGVILGRHNGILHYTVGQRKGLGIALGRPAYVSRIDSGSNEVVLSFEKRTATKINLSSSFEVFPGSFSCKPDNKYYCKLRSTGALLRCVLEFNDCKMTVVLDEPYPAVSSGQAAVIYDGCGESAAVLGMGTIDSCE</sequence>
<dbReference type="Pfam" id="PF03054">
    <property type="entry name" value="tRNA_Me_trans"/>
    <property type="match status" value="1"/>
</dbReference>
<dbReference type="InterPro" id="IPR023382">
    <property type="entry name" value="MnmA-like_central_sf"/>
</dbReference>
<dbReference type="InterPro" id="IPR046885">
    <property type="entry name" value="MnmA-like_C"/>
</dbReference>
<evidence type="ECO:0000313" key="13">
    <source>
        <dbReference type="Proteomes" id="UP000824136"/>
    </source>
</evidence>
<dbReference type="Gene3D" id="2.30.30.280">
    <property type="entry name" value="Adenine nucleotide alpha hydrolases-like domains"/>
    <property type="match status" value="1"/>
</dbReference>
<dbReference type="SUPFAM" id="SSF52402">
    <property type="entry name" value="Adenine nucleotide alpha hydrolases-like"/>
    <property type="match status" value="1"/>
</dbReference>
<dbReference type="PANTHER" id="PTHR11933">
    <property type="entry name" value="TRNA 5-METHYLAMINOMETHYL-2-THIOURIDYLATE -METHYLTRANSFERASE"/>
    <property type="match status" value="1"/>
</dbReference>
<protein>
    <recommendedName>
        <fullName evidence="1">tRNA-uridine 2-sulfurtransferase</fullName>
        <ecNumber evidence="1">2.8.1.13</ecNumber>
    </recommendedName>
</protein>